<dbReference type="Pfam" id="PF05170">
    <property type="entry name" value="AsmA"/>
    <property type="match status" value="1"/>
</dbReference>
<name>A0A327T3F8_9SPHI</name>
<organism evidence="3 4">
    <name type="scientific">Pedobacter cryoconitis</name>
    <dbReference type="NCBI Taxonomy" id="188932"/>
    <lineage>
        <taxon>Bacteria</taxon>
        <taxon>Pseudomonadati</taxon>
        <taxon>Bacteroidota</taxon>
        <taxon>Sphingobacteriia</taxon>
        <taxon>Sphingobacteriales</taxon>
        <taxon>Sphingobacteriaceae</taxon>
        <taxon>Pedobacter</taxon>
    </lineage>
</organism>
<proteinExistence type="predicted"/>
<dbReference type="PANTHER" id="PTHR30441:SF8">
    <property type="entry name" value="DUF748 DOMAIN-CONTAINING PROTEIN"/>
    <property type="match status" value="1"/>
</dbReference>
<comment type="caution">
    <text evidence="3">The sequence shown here is derived from an EMBL/GenBank/DDBJ whole genome shotgun (WGS) entry which is preliminary data.</text>
</comment>
<accession>A0A327T3F8</accession>
<evidence type="ECO:0000313" key="3">
    <source>
        <dbReference type="EMBL" id="RAJ35382.1"/>
    </source>
</evidence>
<dbReference type="InterPro" id="IPR007844">
    <property type="entry name" value="AsmA"/>
</dbReference>
<feature type="transmembrane region" description="Helical" evidence="1">
    <location>
        <begin position="20"/>
        <end position="37"/>
    </location>
</feature>
<protein>
    <submittedName>
        <fullName evidence="3">AsmA protein</fullName>
    </submittedName>
</protein>
<dbReference type="EMBL" id="QLLR01000002">
    <property type="protein sequence ID" value="RAJ35382.1"/>
    <property type="molecule type" value="Genomic_DNA"/>
</dbReference>
<keyword evidence="1" id="KW-0812">Transmembrane</keyword>
<feature type="domain" description="AsmA" evidence="2">
    <location>
        <begin position="13"/>
        <end position="186"/>
    </location>
</feature>
<gene>
    <name evidence="3" type="ORF">LY11_00625</name>
</gene>
<sequence>MRHTHSNYSPPLKKALKITGISIASLILLILLLPYLIPNTISKEIENRINQNINGKVEFENTSLSFFKHFPSLTLSLNNFTLKGSAPFEKETLIQAKQLSFRLDLSTVLSKQVKIDQIFLDQANINIQVDQKGNANYNVYKSNNNPAAAEDGGSTSIKIEGIFINKSNLTYNDQSIPMKVSAKGLNYIGNGDLSKAIFDLKSNARIDTLDLYYNNAPYLLNKKIDAKLLTKINTNSLDLMFNENDLKINSLPILFVGKFSFLKDGYDINFKTAAKETDLHNIFTVLPPSIANRMQKTAIKGYAEINASLIGKYLAKQKVMPTLAFNIKVRDGHISNPKAPEAISNLYLNLHLKLPSLNPDSLYIDMDSLYFNMGKDYVNSVIKLNGLKKPKVFINTRGSIDLMKWGKIFEVSNLKGIYTIDLQADGQFTRKIVRTGIRQVDTVSVIPKFTLKSSLRDGYFKYPSLNASIEKINFTINGRNSDGNYKHTQLDINDINLQALSNYIRGSAKIQPGNMAIAIKLKSMINLAEIKQFYPLKDLELNGELNLDLQSKGVYNKARKTFPVTEASFKLANGRIKTAHFDQPLENIIVDGTLTNKDGSLRGTQVNIKPISFVMAGQPFMLKAAVRNFENVAYHITSKGFIDIGKMYQFFAIKGYHVNGTVFTNLSLKGLQSDATSGNYQKLNNKGQLIVNNISLQSDLFPKSFLIKNGVFSFAQDNMKFEKFKASYGKSDFTMDGQLGNVINYVLTPKAKLTGNFNFQSKQIFADELMVYNTPKPIPGAPAGSSGVILIPANLDVTLSANAGTVYYNGLQVKNAKGNLVLKDGTLTLNQTSFNLIDASVNMDATYKSITPESALFDYHISAKEFDIAKAYKEIKIFRTLATSASKVKGVVGLDYQLSGKLNQDMLPVYPSLKGAGVLSLKKVSLSGFKMMNAVSKATRRDSLNNPDLRDVEIKSTINKNIITIERFKMRIAGFRPRFEGQVSFDGRLNMSGRLGLPPFGLIGIPLTITGTQDKPIITLKRNKEAKLEEKEEE</sequence>
<reference evidence="3 4" key="1">
    <citation type="submission" date="2018-06" db="EMBL/GenBank/DDBJ databases">
        <title>Genomic Encyclopedia of Archaeal and Bacterial Type Strains, Phase II (KMG-II): from individual species to whole genera.</title>
        <authorList>
            <person name="Goeker M."/>
        </authorList>
    </citation>
    <scope>NUCLEOTIDE SEQUENCE [LARGE SCALE GENOMIC DNA]</scope>
    <source>
        <strain evidence="3 4">DSM 14825</strain>
    </source>
</reference>
<evidence type="ECO:0000313" key="4">
    <source>
        <dbReference type="Proteomes" id="UP000249754"/>
    </source>
</evidence>
<evidence type="ECO:0000256" key="1">
    <source>
        <dbReference type="SAM" id="Phobius"/>
    </source>
</evidence>
<evidence type="ECO:0000259" key="2">
    <source>
        <dbReference type="Pfam" id="PF05170"/>
    </source>
</evidence>
<keyword evidence="1" id="KW-1133">Transmembrane helix</keyword>
<keyword evidence="1" id="KW-0472">Membrane</keyword>
<dbReference type="InterPro" id="IPR052894">
    <property type="entry name" value="AsmA-related"/>
</dbReference>
<dbReference type="GO" id="GO:0090313">
    <property type="term" value="P:regulation of protein targeting to membrane"/>
    <property type="evidence" value="ECO:0007669"/>
    <property type="project" value="TreeGrafter"/>
</dbReference>
<dbReference type="PANTHER" id="PTHR30441">
    <property type="entry name" value="DUF748 DOMAIN-CONTAINING PROTEIN"/>
    <property type="match status" value="1"/>
</dbReference>
<dbReference type="AlphaFoldDB" id="A0A327T3F8"/>
<dbReference type="GO" id="GO:0005886">
    <property type="term" value="C:plasma membrane"/>
    <property type="evidence" value="ECO:0007669"/>
    <property type="project" value="TreeGrafter"/>
</dbReference>
<dbReference type="Proteomes" id="UP000249754">
    <property type="component" value="Unassembled WGS sequence"/>
</dbReference>